<evidence type="ECO:0000256" key="2">
    <source>
        <dbReference type="ARBA" id="ARBA00022670"/>
    </source>
</evidence>
<reference evidence="6 7" key="1">
    <citation type="submission" date="2021-06" db="EMBL/GenBank/DDBJ databases">
        <title>Bacillus sp. RD4P76, an endophyte from a halophyte.</title>
        <authorList>
            <person name="Sun J.-Q."/>
        </authorList>
    </citation>
    <scope>NUCLEOTIDE SEQUENCE [LARGE SCALE GENOMIC DNA]</scope>
    <source>
        <strain evidence="6 7">JCM 17098</strain>
    </source>
</reference>
<keyword evidence="7" id="KW-1185">Reference proteome</keyword>
<dbReference type="Pfam" id="PF01343">
    <property type="entry name" value="Peptidase_S49"/>
    <property type="match status" value="1"/>
</dbReference>
<evidence type="ECO:0000313" key="6">
    <source>
        <dbReference type="EMBL" id="MBU9721117.1"/>
    </source>
</evidence>
<proteinExistence type="inferred from homology"/>
<dbReference type="PANTHER" id="PTHR42987">
    <property type="entry name" value="PEPTIDASE S49"/>
    <property type="match status" value="1"/>
</dbReference>
<gene>
    <name evidence="6" type="primary">sppA</name>
    <name evidence="6" type="ORF">KS407_06615</name>
</gene>
<sequence>MSTKRWLAVLVAAALFLTSSAVTLFSSIFSTSLDELFSLPDQAFEENVIERGNGRGKIAVIHLNGVITSGGDAPSLLQAGGYNHENFLGQLDAAAEDGDVHGIIIRVNTPGGGVVESHEIHDKIVDIRETYRKNVYISMGSMAASGGYYIAAPADKIYANPQTLTGSIGVIMESINFSELANELGIHSEVIKSGPYKDIMSSTREMTDDEREILQELIDDSYEQFVDVIEAGRELTRNEVYELADGRIYNGNQALESGLIDGTGHLQDVIDVLKEDIGRGDLDVIEYKANMGFPSLFSFAADRVFKNDAALYDIKELMRQNHGPQLLYLYTN</sequence>
<dbReference type="CDD" id="cd07023">
    <property type="entry name" value="S49_Sppa_N_C"/>
    <property type="match status" value="1"/>
</dbReference>
<keyword evidence="4" id="KW-0720">Serine protease</keyword>
<dbReference type="InterPro" id="IPR004635">
    <property type="entry name" value="Pept_S49_SppA"/>
</dbReference>
<evidence type="ECO:0000256" key="4">
    <source>
        <dbReference type="ARBA" id="ARBA00022825"/>
    </source>
</evidence>
<dbReference type="Gene3D" id="3.90.226.10">
    <property type="entry name" value="2-enoyl-CoA Hydratase, Chain A, domain 1"/>
    <property type="match status" value="1"/>
</dbReference>
<name>A0ABS6JSA6_9BACI</name>
<keyword evidence="2" id="KW-0645">Protease</keyword>
<organism evidence="6 7">
    <name type="scientific">Evansella alkalicola</name>
    <dbReference type="NCBI Taxonomy" id="745819"/>
    <lineage>
        <taxon>Bacteria</taxon>
        <taxon>Bacillati</taxon>
        <taxon>Bacillota</taxon>
        <taxon>Bacilli</taxon>
        <taxon>Bacillales</taxon>
        <taxon>Bacillaceae</taxon>
        <taxon>Evansella</taxon>
    </lineage>
</organism>
<evidence type="ECO:0000256" key="1">
    <source>
        <dbReference type="ARBA" id="ARBA00008683"/>
    </source>
</evidence>
<dbReference type="SUPFAM" id="SSF52096">
    <property type="entry name" value="ClpP/crotonase"/>
    <property type="match status" value="1"/>
</dbReference>
<evidence type="ECO:0000256" key="3">
    <source>
        <dbReference type="ARBA" id="ARBA00022801"/>
    </source>
</evidence>
<accession>A0ABS6JSA6</accession>
<keyword evidence="3" id="KW-0378">Hydrolase</keyword>
<dbReference type="PANTHER" id="PTHR42987:SF7">
    <property type="entry name" value="SIGNAL PEPTIDE PEPTIDASE SPPA-RELATED"/>
    <property type="match status" value="1"/>
</dbReference>
<dbReference type="InterPro" id="IPR029045">
    <property type="entry name" value="ClpP/crotonase-like_dom_sf"/>
</dbReference>
<dbReference type="Proteomes" id="UP000790580">
    <property type="component" value="Unassembled WGS sequence"/>
</dbReference>
<dbReference type="InterPro" id="IPR002142">
    <property type="entry name" value="Peptidase_S49"/>
</dbReference>
<evidence type="ECO:0000259" key="5">
    <source>
        <dbReference type="Pfam" id="PF01343"/>
    </source>
</evidence>
<comment type="similarity">
    <text evidence="1">Belongs to the peptidase S49 family.</text>
</comment>
<dbReference type="RefSeq" id="WP_088076218.1">
    <property type="nucleotide sequence ID" value="NZ_JAHQCR010000030.1"/>
</dbReference>
<dbReference type="EMBL" id="JAHQCR010000030">
    <property type="protein sequence ID" value="MBU9721117.1"/>
    <property type="molecule type" value="Genomic_DNA"/>
</dbReference>
<evidence type="ECO:0000313" key="7">
    <source>
        <dbReference type="Proteomes" id="UP000790580"/>
    </source>
</evidence>
<dbReference type="InterPro" id="IPR047272">
    <property type="entry name" value="S49_SppA_C"/>
</dbReference>
<feature type="domain" description="Peptidase S49" evidence="5">
    <location>
        <begin position="132"/>
        <end position="276"/>
    </location>
</feature>
<dbReference type="NCBIfam" id="TIGR00706">
    <property type="entry name" value="SppA_dom"/>
    <property type="match status" value="1"/>
</dbReference>
<protein>
    <submittedName>
        <fullName evidence="6">Signal peptide peptidase SppA</fullName>
    </submittedName>
</protein>
<comment type="caution">
    <text evidence="6">The sequence shown here is derived from an EMBL/GenBank/DDBJ whole genome shotgun (WGS) entry which is preliminary data.</text>
</comment>